<keyword evidence="3" id="KW-1185">Reference proteome</keyword>
<sequence length="91" mass="9686">MNCRGGPKGTSSQAAPNGESGANRTPAPPPNPSQAGPLVEIQERLPQVLRIASPNASQQNLEFRALSDRVVEESGANQLWISRVLRERGNG</sequence>
<feature type="compositionally biased region" description="Polar residues" evidence="1">
    <location>
        <begin position="9"/>
        <end position="23"/>
    </location>
</feature>
<name>D5GHX0_TUBMM</name>
<dbReference type="InParanoid" id="D5GHX0"/>
<dbReference type="KEGG" id="tml:GSTUM_00008156001"/>
<protein>
    <submittedName>
        <fullName evidence="2">(Perigord truffle) hypothetical protein</fullName>
    </submittedName>
</protein>
<dbReference type="RefSeq" id="XP_002839922.1">
    <property type="nucleotide sequence ID" value="XM_002839876.1"/>
</dbReference>
<evidence type="ECO:0000256" key="1">
    <source>
        <dbReference type="SAM" id="MobiDB-lite"/>
    </source>
</evidence>
<dbReference type="HOGENOM" id="CLU_2428670_0_0_1"/>
<accession>D5GHX0</accession>
<proteinExistence type="predicted"/>
<evidence type="ECO:0000313" key="2">
    <source>
        <dbReference type="EMBL" id="CAZ84113.1"/>
    </source>
</evidence>
<dbReference type="EMBL" id="FN430321">
    <property type="protein sequence ID" value="CAZ84113.1"/>
    <property type="molecule type" value="Genomic_DNA"/>
</dbReference>
<dbReference type="Proteomes" id="UP000006911">
    <property type="component" value="Unassembled WGS sequence"/>
</dbReference>
<reference evidence="2 3" key="1">
    <citation type="journal article" date="2010" name="Nature">
        <title>Perigord black truffle genome uncovers evolutionary origins and mechanisms of symbiosis.</title>
        <authorList>
            <person name="Martin F."/>
            <person name="Kohler A."/>
            <person name="Murat C."/>
            <person name="Balestrini R."/>
            <person name="Coutinho P.M."/>
            <person name="Jaillon O."/>
            <person name="Montanini B."/>
            <person name="Morin E."/>
            <person name="Noel B."/>
            <person name="Percudani R."/>
            <person name="Porcel B."/>
            <person name="Rubini A."/>
            <person name="Amicucci A."/>
            <person name="Amselem J."/>
            <person name="Anthouard V."/>
            <person name="Arcioni S."/>
            <person name="Artiguenave F."/>
            <person name="Aury J.M."/>
            <person name="Ballario P."/>
            <person name="Bolchi A."/>
            <person name="Brenna A."/>
            <person name="Brun A."/>
            <person name="Buee M."/>
            <person name="Cantarel B."/>
            <person name="Chevalier G."/>
            <person name="Couloux A."/>
            <person name="Da Silva C."/>
            <person name="Denoeud F."/>
            <person name="Duplessis S."/>
            <person name="Ghignone S."/>
            <person name="Hilselberger B."/>
            <person name="Iotti M."/>
            <person name="Marcais B."/>
            <person name="Mello A."/>
            <person name="Miranda M."/>
            <person name="Pacioni G."/>
            <person name="Quesneville H."/>
            <person name="Riccioni C."/>
            <person name="Ruotolo R."/>
            <person name="Splivallo R."/>
            <person name="Stocchi V."/>
            <person name="Tisserant E."/>
            <person name="Viscomi A.R."/>
            <person name="Zambonelli A."/>
            <person name="Zampieri E."/>
            <person name="Henrissat B."/>
            <person name="Lebrun M.H."/>
            <person name="Paolocci F."/>
            <person name="Bonfante P."/>
            <person name="Ottonello S."/>
            <person name="Wincker P."/>
        </authorList>
    </citation>
    <scope>NUCLEOTIDE SEQUENCE [LARGE SCALE GENOMIC DNA]</scope>
    <source>
        <strain evidence="2 3">Mel28</strain>
    </source>
</reference>
<gene>
    <name evidence="2" type="ORF">GSTUM_00008156001</name>
</gene>
<dbReference type="GeneID" id="9184206"/>
<organism evidence="2 3">
    <name type="scientific">Tuber melanosporum (strain Mel28)</name>
    <name type="common">Perigord black truffle</name>
    <dbReference type="NCBI Taxonomy" id="656061"/>
    <lineage>
        <taxon>Eukaryota</taxon>
        <taxon>Fungi</taxon>
        <taxon>Dikarya</taxon>
        <taxon>Ascomycota</taxon>
        <taxon>Pezizomycotina</taxon>
        <taxon>Pezizomycetes</taxon>
        <taxon>Pezizales</taxon>
        <taxon>Tuberaceae</taxon>
        <taxon>Tuber</taxon>
    </lineage>
</organism>
<dbReference type="AlphaFoldDB" id="D5GHX0"/>
<feature type="region of interest" description="Disordered" evidence="1">
    <location>
        <begin position="1"/>
        <end position="37"/>
    </location>
</feature>
<evidence type="ECO:0000313" key="3">
    <source>
        <dbReference type="Proteomes" id="UP000006911"/>
    </source>
</evidence>